<evidence type="ECO:0000256" key="1">
    <source>
        <dbReference type="SAM" id="MobiDB-lite"/>
    </source>
</evidence>
<name>A0A9W8IFM8_9FUNG</name>
<evidence type="ECO:0000313" key="3">
    <source>
        <dbReference type="Proteomes" id="UP001140074"/>
    </source>
</evidence>
<dbReference type="AlphaFoldDB" id="A0A9W8IFM8"/>
<protein>
    <submittedName>
        <fullName evidence="2">Uncharacterized protein</fullName>
    </submittedName>
</protein>
<feature type="region of interest" description="Disordered" evidence="1">
    <location>
        <begin position="311"/>
        <end position="386"/>
    </location>
</feature>
<feature type="compositionally biased region" description="Low complexity" evidence="1">
    <location>
        <begin position="339"/>
        <end position="356"/>
    </location>
</feature>
<sequence>MCDLLKRVVTVLTLLTRKRRRGKEPEDAEALTPPTTTSPEALTAATNTYDSVGPQIDRDAALPLPGKSAMSSKVSRVPGSASPKKKVRLDLTPIDTPKPRRDIPPPEWKLEFLEPYNALTERLYGYTDLCSIGSSNLFLPPCQQRSIDEGFGGMARVCMIWYFRERKQRFAEEAVASIEAALNIVWRNRDVKEIRKLNLLEKRDLPTDVDVVNAKSKISEYKIDINSRRTRSTNWEYGHMRKKRAVCGGDTDSFIVIFELDELSAPESAGAKQAATSHAGTVIERHIVGQAGTGSNDEQLAVTEARTIQPVALRADSEQSAGPSTSVVGKKRRACQTASVANNRRVVSQRSSEQSATRGSGEANIKHPASRAHAGAGGDQSATSNSEGVNVKHLVGQGASAAGSVLATSQPMAWSIAQPALGMGASAPTLPLGSNSTGSFAPLASISSIGQLGRDTERQVNPTGYAIDGQVDLAENSGMEVDTEGVFGGEGRGLANNIGNGLGREVPNFTTGLN</sequence>
<accession>A0A9W8IFM8</accession>
<dbReference type="EMBL" id="JANBUY010000167">
    <property type="protein sequence ID" value="KAJ2862470.1"/>
    <property type="molecule type" value="Genomic_DNA"/>
</dbReference>
<dbReference type="Proteomes" id="UP001140074">
    <property type="component" value="Unassembled WGS sequence"/>
</dbReference>
<evidence type="ECO:0000313" key="2">
    <source>
        <dbReference type="EMBL" id="KAJ2862470.1"/>
    </source>
</evidence>
<proteinExistence type="predicted"/>
<feature type="compositionally biased region" description="Polar residues" evidence="1">
    <location>
        <begin position="33"/>
        <end position="42"/>
    </location>
</feature>
<feature type="region of interest" description="Disordered" evidence="1">
    <location>
        <begin position="19"/>
        <end position="42"/>
    </location>
</feature>
<keyword evidence="3" id="KW-1185">Reference proteome</keyword>
<comment type="caution">
    <text evidence="2">The sequence shown here is derived from an EMBL/GenBank/DDBJ whole genome shotgun (WGS) entry which is preliminary data.</text>
</comment>
<feature type="compositionally biased region" description="Polar residues" evidence="1">
    <location>
        <begin position="318"/>
        <end position="327"/>
    </location>
</feature>
<organism evidence="2 3">
    <name type="scientific">Coemansia aciculifera</name>
    <dbReference type="NCBI Taxonomy" id="417176"/>
    <lineage>
        <taxon>Eukaryota</taxon>
        <taxon>Fungi</taxon>
        <taxon>Fungi incertae sedis</taxon>
        <taxon>Zoopagomycota</taxon>
        <taxon>Kickxellomycotina</taxon>
        <taxon>Kickxellomycetes</taxon>
        <taxon>Kickxellales</taxon>
        <taxon>Kickxellaceae</taxon>
        <taxon>Coemansia</taxon>
    </lineage>
</organism>
<reference evidence="2" key="1">
    <citation type="submission" date="2022-07" db="EMBL/GenBank/DDBJ databases">
        <title>Phylogenomic reconstructions and comparative analyses of Kickxellomycotina fungi.</title>
        <authorList>
            <person name="Reynolds N.K."/>
            <person name="Stajich J.E."/>
            <person name="Barry K."/>
            <person name="Grigoriev I.V."/>
            <person name="Crous P."/>
            <person name="Smith M.E."/>
        </authorList>
    </citation>
    <scope>NUCLEOTIDE SEQUENCE</scope>
    <source>
        <strain evidence="2">RSA 476</strain>
    </source>
</reference>
<gene>
    <name evidence="2" type="ORF">GGH94_004260</name>
</gene>